<evidence type="ECO:0000313" key="6">
    <source>
        <dbReference type="EMBL" id="TCO55056.1"/>
    </source>
</evidence>
<feature type="domain" description="Imelysin-like" evidence="5">
    <location>
        <begin position="154"/>
        <end position="340"/>
    </location>
</feature>
<keyword evidence="3" id="KW-0732">Signal</keyword>
<name>A0A4R2JDX9_9PSEU</name>
<evidence type="ECO:0000256" key="3">
    <source>
        <dbReference type="ARBA" id="ARBA00022729"/>
    </source>
</evidence>
<gene>
    <name evidence="6" type="ORF">EV192_108344</name>
</gene>
<accession>A0A4R2JDX9</accession>
<dbReference type="EMBL" id="SLWS01000008">
    <property type="protein sequence ID" value="TCO55056.1"/>
    <property type="molecule type" value="Genomic_DNA"/>
</dbReference>
<evidence type="ECO:0000256" key="2">
    <source>
        <dbReference type="ARBA" id="ARBA00005989"/>
    </source>
</evidence>
<dbReference type="CDD" id="cd14656">
    <property type="entry name" value="Imelysin-like_EfeO"/>
    <property type="match status" value="1"/>
</dbReference>
<proteinExistence type="inferred from homology"/>
<dbReference type="InterPro" id="IPR050894">
    <property type="entry name" value="EfeM/EfeO_iron_uptake"/>
</dbReference>
<evidence type="ECO:0000259" key="5">
    <source>
        <dbReference type="Pfam" id="PF09375"/>
    </source>
</evidence>
<dbReference type="GO" id="GO:0030313">
    <property type="term" value="C:cell envelope"/>
    <property type="evidence" value="ECO:0007669"/>
    <property type="project" value="UniProtKB-SubCell"/>
</dbReference>
<dbReference type="RefSeq" id="WP_132122819.1">
    <property type="nucleotide sequence ID" value="NZ_SLWS01000008.1"/>
</dbReference>
<dbReference type="OrthoDB" id="7260758at2"/>
<dbReference type="InterPro" id="IPR038352">
    <property type="entry name" value="Imelysin_sf"/>
</dbReference>
<comment type="subcellular location">
    <subcellularLocation>
        <location evidence="1">Cell envelope</location>
    </subcellularLocation>
</comment>
<dbReference type="PANTHER" id="PTHR39192:SF1">
    <property type="entry name" value="IRON UPTAKE SYSTEM COMPONENT EFEO"/>
    <property type="match status" value="1"/>
</dbReference>
<evidence type="ECO:0000256" key="1">
    <source>
        <dbReference type="ARBA" id="ARBA00004196"/>
    </source>
</evidence>
<dbReference type="InterPro" id="IPR034981">
    <property type="entry name" value="Imelysin-like_EfeO/Algp7"/>
</dbReference>
<dbReference type="InterPro" id="IPR018976">
    <property type="entry name" value="Imelysin-like"/>
</dbReference>
<evidence type="ECO:0000256" key="4">
    <source>
        <dbReference type="SAM" id="Phobius"/>
    </source>
</evidence>
<dbReference type="Proteomes" id="UP000295680">
    <property type="component" value="Unassembled WGS sequence"/>
</dbReference>
<comment type="similarity">
    <text evidence="2">Belongs to the EfeM/EfeO family.</text>
</comment>
<evidence type="ECO:0000313" key="7">
    <source>
        <dbReference type="Proteomes" id="UP000295680"/>
    </source>
</evidence>
<organism evidence="6 7">
    <name type="scientific">Actinocrispum wychmicini</name>
    <dbReference type="NCBI Taxonomy" id="1213861"/>
    <lineage>
        <taxon>Bacteria</taxon>
        <taxon>Bacillati</taxon>
        <taxon>Actinomycetota</taxon>
        <taxon>Actinomycetes</taxon>
        <taxon>Pseudonocardiales</taxon>
        <taxon>Pseudonocardiaceae</taxon>
        <taxon>Actinocrispum</taxon>
    </lineage>
</organism>
<feature type="transmembrane region" description="Helical" evidence="4">
    <location>
        <begin position="5"/>
        <end position="24"/>
    </location>
</feature>
<keyword evidence="4" id="KW-1133">Transmembrane helix</keyword>
<keyword evidence="4" id="KW-0472">Membrane</keyword>
<reference evidence="6 7" key="1">
    <citation type="submission" date="2019-03" db="EMBL/GenBank/DDBJ databases">
        <title>Genomic Encyclopedia of Type Strains, Phase IV (KMG-IV): sequencing the most valuable type-strain genomes for metagenomic binning, comparative biology and taxonomic classification.</title>
        <authorList>
            <person name="Goeker M."/>
        </authorList>
    </citation>
    <scope>NUCLEOTIDE SEQUENCE [LARGE SCALE GENOMIC DNA]</scope>
    <source>
        <strain evidence="6 7">DSM 45934</strain>
    </source>
</reference>
<dbReference type="Pfam" id="PF09375">
    <property type="entry name" value="Peptidase_M75"/>
    <property type="match status" value="1"/>
</dbReference>
<keyword evidence="4" id="KW-0812">Transmembrane</keyword>
<dbReference type="PANTHER" id="PTHR39192">
    <property type="entry name" value="IRON UPTAKE SYSTEM COMPONENT EFEO"/>
    <property type="match status" value="1"/>
</dbReference>
<keyword evidence="7" id="KW-1185">Reference proteome</keyword>
<sequence length="385" mass="40747">MRARWVVGGVAGLVVVAGAVVLLWPGADGPTDPEIAISRSTCGTGWTDPKPGPQTFRLRNDGSVTAEVDLIDPATGVIYGEVEGLGAGTTRPLQVTLGNGDYAFRCLPEDASALVGPTSTVKGGAERSPGVAPVTKNDLLGPLKAYHQHITDALGGLINDTTALKDVVHRGDRAASKAAWLTAHLGYERLGAAYDAFGDLNGSINGTTDGLPKGTADDGFTGFHRLEYGLWHDEDMGALAAVADQLAVDVQKLKDTFGDSQVDPNDLGLRAHEIVENALQFELTARTDYGSGTNLATARANLDGTKAVLDVLRPLLEPRYPGLPTVDKWLGRTASDLDRTRRPDGTWTPVAHLDQHTRQKINGDVSELTEQLAPIAAIAEPRRVS</sequence>
<dbReference type="Gene3D" id="1.20.1420.20">
    <property type="entry name" value="M75 peptidase, HXXE motif"/>
    <property type="match status" value="1"/>
</dbReference>
<comment type="caution">
    <text evidence="6">The sequence shown here is derived from an EMBL/GenBank/DDBJ whole genome shotgun (WGS) entry which is preliminary data.</text>
</comment>
<dbReference type="AlphaFoldDB" id="A0A4R2JDX9"/>
<protein>
    <submittedName>
        <fullName evidence="6">Iron uptake system component EfeO</fullName>
    </submittedName>
</protein>